<comment type="subcellular location">
    <subcellularLocation>
        <location evidence="1">Membrane</location>
        <topology evidence="1">Multi-pass membrane protein</topology>
    </subcellularLocation>
</comment>
<comment type="caution">
    <text evidence="6">The sequence shown here is derived from an EMBL/GenBank/DDBJ whole genome shotgun (WGS) entry which is preliminary data.</text>
</comment>
<reference evidence="6" key="1">
    <citation type="submission" date="2021-06" db="EMBL/GenBank/DDBJ databases">
        <authorList>
            <person name="Kallberg Y."/>
            <person name="Tangrot J."/>
            <person name="Rosling A."/>
        </authorList>
    </citation>
    <scope>NUCLEOTIDE SEQUENCE</scope>
    <source>
        <strain evidence="6">FL130A</strain>
    </source>
</reference>
<keyword evidence="4" id="KW-0472">Membrane</keyword>
<protein>
    <submittedName>
        <fullName evidence="6">9700_t:CDS:1</fullName>
    </submittedName>
</protein>
<organism evidence="6 7">
    <name type="scientific">Ambispora leptoticha</name>
    <dbReference type="NCBI Taxonomy" id="144679"/>
    <lineage>
        <taxon>Eukaryota</taxon>
        <taxon>Fungi</taxon>
        <taxon>Fungi incertae sedis</taxon>
        <taxon>Mucoromycota</taxon>
        <taxon>Glomeromycotina</taxon>
        <taxon>Glomeromycetes</taxon>
        <taxon>Archaeosporales</taxon>
        <taxon>Ambisporaceae</taxon>
        <taxon>Ambispora</taxon>
    </lineage>
</organism>
<dbReference type="InterPro" id="IPR011527">
    <property type="entry name" value="ABC1_TM_dom"/>
</dbReference>
<dbReference type="SUPFAM" id="SSF52540">
    <property type="entry name" value="P-loop containing nucleoside triphosphate hydrolases"/>
    <property type="match status" value="1"/>
</dbReference>
<keyword evidence="7" id="KW-1185">Reference proteome</keyword>
<name>A0A9N8VV93_9GLOM</name>
<dbReference type="GO" id="GO:0140359">
    <property type="term" value="F:ABC-type transporter activity"/>
    <property type="evidence" value="ECO:0007669"/>
    <property type="project" value="InterPro"/>
</dbReference>
<evidence type="ECO:0000256" key="1">
    <source>
        <dbReference type="ARBA" id="ARBA00004141"/>
    </source>
</evidence>
<keyword evidence="2" id="KW-0812">Transmembrane</keyword>
<evidence type="ECO:0000256" key="4">
    <source>
        <dbReference type="ARBA" id="ARBA00023136"/>
    </source>
</evidence>
<sequence>MSATQIQELLITFINGWKLVLVVFAASPLMNVKDYEDFNKIAQQSILNMRTIAALNHEETFKTRYKHSIAGLHRMVIRDTLIIAIGFGASQSFRFGVWVLTFWYGKLLDLDAEILVGKNIALVSPASCDKSTIISLFPRYYDVDSGTTNIAYGKNDVHKRRLLNESANIHNFVMSLPSEYDTPVCEKRIQLSARRNSMSINLKFKTYYY</sequence>
<dbReference type="GO" id="GO:0016020">
    <property type="term" value="C:membrane"/>
    <property type="evidence" value="ECO:0007669"/>
    <property type="project" value="UniProtKB-SubCell"/>
</dbReference>
<dbReference type="EMBL" id="CAJVPS010000176">
    <property type="protein sequence ID" value="CAG8461268.1"/>
    <property type="molecule type" value="Genomic_DNA"/>
</dbReference>
<evidence type="ECO:0000313" key="7">
    <source>
        <dbReference type="Proteomes" id="UP000789508"/>
    </source>
</evidence>
<dbReference type="PANTHER" id="PTHR24221">
    <property type="entry name" value="ATP-BINDING CASSETTE SUB-FAMILY B"/>
    <property type="match status" value="1"/>
</dbReference>
<accession>A0A9N8VV93</accession>
<dbReference type="Gene3D" id="1.20.1560.10">
    <property type="entry name" value="ABC transporter type 1, transmembrane domain"/>
    <property type="match status" value="1"/>
</dbReference>
<dbReference type="PROSITE" id="PS50929">
    <property type="entry name" value="ABC_TM1F"/>
    <property type="match status" value="1"/>
</dbReference>
<dbReference type="Pfam" id="PF00664">
    <property type="entry name" value="ABC_membrane"/>
    <property type="match status" value="1"/>
</dbReference>
<gene>
    <name evidence="6" type="ORF">ALEPTO_LOCUS1548</name>
</gene>
<dbReference type="InterPro" id="IPR027417">
    <property type="entry name" value="P-loop_NTPase"/>
</dbReference>
<dbReference type="InterPro" id="IPR036640">
    <property type="entry name" value="ABC1_TM_sf"/>
</dbReference>
<dbReference type="GO" id="GO:0005524">
    <property type="term" value="F:ATP binding"/>
    <property type="evidence" value="ECO:0007669"/>
    <property type="project" value="InterPro"/>
</dbReference>
<dbReference type="Proteomes" id="UP000789508">
    <property type="component" value="Unassembled WGS sequence"/>
</dbReference>
<keyword evidence="3" id="KW-1133">Transmembrane helix</keyword>
<evidence type="ECO:0000256" key="3">
    <source>
        <dbReference type="ARBA" id="ARBA00022989"/>
    </source>
</evidence>
<dbReference type="InterPro" id="IPR039421">
    <property type="entry name" value="Type_1_exporter"/>
</dbReference>
<evidence type="ECO:0000313" key="6">
    <source>
        <dbReference type="EMBL" id="CAG8461268.1"/>
    </source>
</evidence>
<feature type="domain" description="ABC transmembrane type-1" evidence="5">
    <location>
        <begin position="35"/>
        <end position="117"/>
    </location>
</feature>
<proteinExistence type="predicted"/>
<dbReference type="OrthoDB" id="6500128at2759"/>
<evidence type="ECO:0000256" key="2">
    <source>
        <dbReference type="ARBA" id="ARBA00022692"/>
    </source>
</evidence>
<dbReference type="AlphaFoldDB" id="A0A9N8VV93"/>
<dbReference type="Gene3D" id="3.40.50.300">
    <property type="entry name" value="P-loop containing nucleotide triphosphate hydrolases"/>
    <property type="match status" value="2"/>
</dbReference>
<dbReference type="PANTHER" id="PTHR24221:SF503">
    <property type="entry name" value="MITOCHONDRIAL POTASSIUM CHANNEL ATP-BINDING SUBUNIT"/>
    <property type="match status" value="1"/>
</dbReference>
<dbReference type="SUPFAM" id="SSF90123">
    <property type="entry name" value="ABC transporter transmembrane region"/>
    <property type="match status" value="1"/>
</dbReference>
<evidence type="ECO:0000259" key="5">
    <source>
        <dbReference type="PROSITE" id="PS50929"/>
    </source>
</evidence>